<evidence type="ECO:0000313" key="2">
    <source>
        <dbReference type="Proteomes" id="UP000773462"/>
    </source>
</evidence>
<reference evidence="1 2" key="1">
    <citation type="submission" date="2021-03" db="EMBL/GenBank/DDBJ databases">
        <title>Genomic Encyclopedia of Type Strains, Phase IV (KMG-IV): sequencing the most valuable type-strain genomes for metagenomic binning, comparative biology and taxonomic classification.</title>
        <authorList>
            <person name="Goeker M."/>
        </authorList>
    </citation>
    <scope>NUCLEOTIDE SEQUENCE [LARGE SCALE GENOMIC DNA]</scope>
    <source>
        <strain evidence="1 2">DSM 101953</strain>
    </source>
</reference>
<dbReference type="RefSeq" id="WP_036724745.1">
    <property type="nucleotide sequence ID" value="NZ_JAGGLV010000039.1"/>
</dbReference>
<evidence type="ECO:0008006" key="3">
    <source>
        <dbReference type="Google" id="ProtNLM"/>
    </source>
</evidence>
<evidence type="ECO:0000313" key="1">
    <source>
        <dbReference type="EMBL" id="MBP2116232.1"/>
    </source>
</evidence>
<organism evidence="1 2">
    <name type="scientific">Paenibacillus silagei</name>
    <dbReference type="NCBI Taxonomy" id="1670801"/>
    <lineage>
        <taxon>Bacteria</taxon>
        <taxon>Bacillati</taxon>
        <taxon>Bacillota</taxon>
        <taxon>Bacilli</taxon>
        <taxon>Bacillales</taxon>
        <taxon>Paenibacillaceae</taxon>
        <taxon>Paenibacillus</taxon>
    </lineage>
</organism>
<dbReference type="EMBL" id="JAGGLV010000039">
    <property type="protein sequence ID" value="MBP2116232.1"/>
    <property type="molecule type" value="Genomic_DNA"/>
</dbReference>
<dbReference type="InterPro" id="IPR025619">
    <property type="entry name" value="YlzJ"/>
</dbReference>
<protein>
    <recommendedName>
        <fullName evidence="3">YlzJ-like protein</fullName>
    </recommendedName>
</protein>
<name>A0ABS4P3T9_9BACL</name>
<sequence length="71" mass="7881">MTFYTILPMEQVFEGALSYASPVQEMTIQGMLMQVELLDGGQAKVVRLLQCPLDKYLDAAFSPGAIVQLDR</sequence>
<comment type="caution">
    <text evidence="1">The sequence shown here is derived from an EMBL/GenBank/DDBJ whole genome shotgun (WGS) entry which is preliminary data.</text>
</comment>
<dbReference type="Pfam" id="PF14035">
    <property type="entry name" value="YlzJ"/>
    <property type="match status" value="1"/>
</dbReference>
<accession>A0ABS4P3T9</accession>
<gene>
    <name evidence="1" type="ORF">J2Z70_006449</name>
</gene>
<dbReference type="Proteomes" id="UP000773462">
    <property type="component" value="Unassembled WGS sequence"/>
</dbReference>
<proteinExistence type="predicted"/>
<keyword evidence="2" id="KW-1185">Reference proteome</keyword>